<dbReference type="Proteomes" id="UP000573599">
    <property type="component" value="Unassembled WGS sequence"/>
</dbReference>
<dbReference type="EMBL" id="JACCAB010000001">
    <property type="protein sequence ID" value="NYG08237.1"/>
    <property type="molecule type" value="Genomic_DNA"/>
</dbReference>
<evidence type="ECO:0000313" key="3">
    <source>
        <dbReference type="Proteomes" id="UP000573599"/>
    </source>
</evidence>
<protein>
    <submittedName>
        <fullName evidence="2">Uncharacterized protein</fullName>
    </submittedName>
</protein>
<comment type="caution">
    <text evidence="2">The sequence shown here is derived from an EMBL/GenBank/DDBJ whole genome shotgun (WGS) entry which is preliminary data.</text>
</comment>
<dbReference type="AlphaFoldDB" id="A0A852WG94"/>
<evidence type="ECO:0000313" key="2">
    <source>
        <dbReference type="EMBL" id="NYG08237.1"/>
    </source>
</evidence>
<sequence length="157" mass="16463">MRIFQLCAAAILPLGLVTVASPADAAGSTANRCEYTESEESSHAVGVNATVTMSASAIVAKAEATFGVDYTYTSSKTTAWGYDSTVPSGKTSRGLILHRADKSGVKKLTYNPTTCVVSRTDDGTAWYPINSTANSTYCIARDDAPAFSGWRATCAVT</sequence>
<proteinExistence type="predicted"/>
<reference evidence="2 3" key="1">
    <citation type="submission" date="2020-07" db="EMBL/GenBank/DDBJ databases">
        <title>Sequencing the genomes of 1000 actinobacteria strains.</title>
        <authorList>
            <person name="Klenk H.-P."/>
        </authorList>
    </citation>
    <scope>NUCLEOTIDE SEQUENCE [LARGE SCALE GENOMIC DNA]</scope>
    <source>
        <strain evidence="2 3">DSM 23987</strain>
    </source>
</reference>
<accession>A0A852WG94</accession>
<evidence type="ECO:0000256" key="1">
    <source>
        <dbReference type="SAM" id="SignalP"/>
    </source>
</evidence>
<feature type="signal peptide" evidence="1">
    <location>
        <begin position="1"/>
        <end position="25"/>
    </location>
</feature>
<name>A0A852WG94_9MICO</name>
<keyword evidence="1" id="KW-0732">Signal</keyword>
<keyword evidence="3" id="KW-1185">Reference proteome</keyword>
<organism evidence="2 3">
    <name type="scientific">Pedococcus badiiscoriae</name>
    <dbReference type="NCBI Taxonomy" id="642776"/>
    <lineage>
        <taxon>Bacteria</taxon>
        <taxon>Bacillati</taxon>
        <taxon>Actinomycetota</taxon>
        <taxon>Actinomycetes</taxon>
        <taxon>Micrococcales</taxon>
        <taxon>Intrasporangiaceae</taxon>
        <taxon>Pedococcus</taxon>
    </lineage>
</organism>
<gene>
    <name evidence="2" type="ORF">BJ986_002724</name>
</gene>
<feature type="chain" id="PRO_5032334018" evidence="1">
    <location>
        <begin position="26"/>
        <end position="157"/>
    </location>
</feature>